<dbReference type="Gene3D" id="2.40.50.1020">
    <property type="entry name" value="LytTr DNA-binding domain"/>
    <property type="match status" value="1"/>
</dbReference>
<feature type="domain" description="HTH LytTR-type" evidence="1">
    <location>
        <begin position="52"/>
        <end position="157"/>
    </location>
</feature>
<dbReference type="Pfam" id="PF04397">
    <property type="entry name" value="LytTR"/>
    <property type="match status" value="1"/>
</dbReference>
<dbReference type="PROSITE" id="PS50930">
    <property type="entry name" value="HTH_LYTTR"/>
    <property type="match status" value="1"/>
</dbReference>
<dbReference type="RefSeq" id="WP_002889751.1">
    <property type="nucleotide sequence ID" value="NZ_ALIF01000001.1"/>
</dbReference>
<dbReference type="Proteomes" id="UP000006983">
    <property type="component" value="Unassembled WGS sequence"/>
</dbReference>
<sequence length="158" mass="18561">MACREWCLFCNGRDNFTVYDKKSTVGCNFSFLRELFVMIKLCYSKGEMMDYIVAKKDSMSVKIPIGEILYIGTMSDCPRLLQFITDNGIFETYGKIKDFEIDMGLVFRRCHRKYLVNLKRIKAIDLGTRRIMFDNSKVNSIVCSRRKLTEVLKDWKNL</sequence>
<dbReference type="InterPro" id="IPR046947">
    <property type="entry name" value="LytR-like"/>
</dbReference>
<dbReference type="PANTHER" id="PTHR37299">
    <property type="entry name" value="TRANSCRIPTIONAL REGULATOR-RELATED"/>
    <property type="match status" value="1"/>
</dbReference>
<dbReference type="PANTHER" id="PTHR37299:SF1">
    <property type="entry name" value="STAGE 0 SPORULATION PROTEIN A HOMOLOG"/>
    <property type="match status" value="1"/>
</dbReference>
<evidence type="ECO:0000259" key="1">
    <source>
        <dbReference type="PROSITE" id="PS50930"/>
    </source>
</evidence>
<dbReference type="EMBL" id="ALIF01000001">
    <property type="protein sequence ID" value="EJO16247.1"/>
    <property type="molecule type" value="Genomic_DNA"/>
</dbReference>
<name>J7SI62_STRSL</name>
<dbReference type="AlphaFoldDB" id="J7SI62"/>
<dbReference type="GO" id="GO:0003677">
    <property type="term" value="F:DNA binding"/>
    <property type="evidence" value="ECO:0007669"/>
    <property type="project" value="InterPro"/>
</dbReference>
<evidence type="ECO:0000313" key="2">
    <source>
        <dbReference type="EMBL" id="EJO16247.1"/>
    </source>
</evidence>
<dbReference type="SMART" id="SM00850">
    <property type="entry name" value="LytTR"/>
    <property type="match status" value="1"/>
</dbReference>
<dbReference type="GO" id="GO:0000156">
    <property type="term" value="F:phosphorelay response regulator activity"/>
    <property type="evidence" value="ECO:0007669"/>
    <property type="project" value="InterPro"/>
</dbReference>
<proteinExistence type="predicted"/>
<comment type="caution">
    <text evidence="2">The sequence shown here is derived from an EMBL/GenBank/DDBJ whole genome shotgun (WGS) entry which is preliminary data.</text>
</comment>
<protein>
    <recommendedName>
        <fullName evidence="1">HTH LytTR-type domain-containing protein</fullName>
    </recommendedName>
</protein>
<accession>J7SI62</accession>
<keyword evidence="3" id="KW-1185">Reference proteome</keyword>
<organism evidence="2 3">
    <name type="scientific">Streptococcus salivarius K12</name>
    <dbReference type="NCBI Taxonomy" id="1200793"/>
    <lineage>
        <taxon>Bacteria</taxon>
        <taxon>Bacillati</taxon>
        <taxon>Bacillota</taxon>
        <taxon>Bacilli</taxon>
        <taxon>Lactobacillales</taxon>
        <taxon>Streptococcaceae</taxon>
        <taxon>Streptococcus</taxon>
    </lineage>
</organism>
<reference evidence="2 3" key="1">
    <citation type="journal article" date="2012" name="J. Bacteriol.">
        <title>Genome Sequence of the Lantibiotic Bacteriocin Producer Streptococcus salivarius Strain K12.</title>
        <authorList>
            <person name="Barretto C."/>
            <person name="Alvarez-Martin P."/>
            <person name="Foata F."/>
            <person name="Renault P."/>
            <person name="Berger B."/>
        </authorList>
    </citation>
    <scope>NUCLEOTIDE SEQUENCE [LARGE SCALE GENOMIC DNA]</scope>
    <source>
        <strain evidence="2 3">K12</strain>
    </source>
</reference>
<gene>
    <name evidence="2" type="ORF">RSSL_00937</name>
</gene>
<dbReference type="InterPro" id="IPR007492">
    <property type="entry name" value="LytTR_DNA-bd_dom"/>
</dbReference>
<evidence type="ECO:0000313" key="3">
    <source>
        <dbReference type="Proteomes" id="UP000006983"/>
    </source>
</evidence>